<dbReference type="AlphaFoldDB" id="A0A975AXX6"/>
<proteinExistence type="predicted"/>
<reference evidence="1" key="2">
    <citation type="submission" date="2021-04" db="EMBL/GenBank/DDBJ databases">
        <title>Isolation and characterization of a novel species of the genus Sulfurimonas.</title>
        <authorList>
            <person name="Fukui M."/>
        </authorList>
    </citation>
    <scope>NUCLEOTIDE SEQUENCE</scope>
    <source>
        <strain evidence="1">H1576</strain>
    </source>
</reference>
<sequence length="298" mass="33788">MKFFVVFILFLSLLFSADNYILVTKATKKAHLNSIYSKLKRVGEKMLYIKNSRSYIIYTGPYGNALSSKKALSRIRYYFPHAKISMRKQEQKSDVLQQKVKNKKTDSENSSQLFYTNNHKSGSFIKFGTGFSSAVSTHSIESGTVKINEPNSNGISYTLGAGYNFKNGFFISTNYMHLNTDDIAFDNIYASLNYKFENIKKFTPYFGLMSGYSRLGWSVGPIDSVDPVSNNNSDSLFFGTLAGVLYESTENFSYFINYDCLFMQHTTNIDNSTATSINISSLKHNTLHSLKLGIQYNF</sequence>
<dbReference type="KEGG" id="saqt:GJV85_00235"/>
<dbReference type="Gene3D" id="2.40.160.20">
    <property type="match status" value="1"/>
</dbReference>
<evidence type="ECO:0000313" key="1">
    <source>
        <dbReference type="EMBL" id="QSZ40609.1"/>
    </source>
</evidence>
<accession>A0A975AXX6</accession>
<dbReference type="SUPFAM" id="SSF56925">
    <property type="entry name" value="OMPA-like"/>
    <property type="match status" value="1"/>
</dbReference>
<organism evidence="1 2">
    <name type="scientific">Sulfurimonas aquatica</name>
    <dbReference type="NCBI Taxonomy" id="2672570"/>
    <lineage>
        <taxon>Bacteria</taxon>
        <taxon>Pseudomonadati</taxon>
        <taxon>Campylobacterota</taxon>
        <taxon>Epsilonproteobacteria</taxon>
        <taxon>Campylobacterales</taxon>
        <taxon>Sulfurimonadaceae</taxon>
        <taxon>Sulfurimonas</taxon>
    </lineage>
</organism>
<dbReference type="Proteomes" id="UP000671852">
    <property type="component" value="Chromosome"/>
</dbReference>
<protein>
    <recommendedName>
        <fullName evidence="3">Outer membrane protein beta-barrel domain-containing protein</fullName>
    </recommendedName>
</protein>
<dbReference type="InterPro" id="IPR011250">
    <property type="entry name" value="OMP/PagP_B-barrel"/>
</dbReference>
<evidence type="ECO:0000313" key="2">
    <source>
        <dbReference type="Proteomes" id="UP000671852"/>
    </source>
</evidence>
<gene>
    <name evidence="1" type="ORF">GJV85_00235</name>
</gene>
<dbReference type="RefSeq" id="WP_207561888.1">
    <property type="nucleotide sequence ID" value="NZ_CP046072.1"/>
</dbReference>
<dbReference type="EMBL" id="CP046072">
    <property type="protein sequence ID" value="QSZ40609.1"/>
    <property type="molecule type" value="Genomic_DNA"/>
</dbReference>
<name>A0A975AXX6_9BACT</name>
<evidence type="ECO:0008006" key="3">
    <source>
        <dbReference type="Google" id="ProtNLM"/>
    </source>
</evidence>
<keyword evidence="2" id="KW-1185">Reference proteome</keyword>
<reference evidence="1" key="1">
    <citation type="submission" date="2019-11" db="EMBL/GenBank/DDBJ databases">
        <authorList>
            <person name="Kojima H."/>
        </authorList>
    </citation>
    <scope>NUCLEOTIDE SEQUENCE</scope>
    <source>
        <strain evidence="1">H1576</strain>
    </source>
</reference>